<name>A0A4Z2EB94_9TELE</name>
<evidence type="ECO:0000313" key="2">
    <source>
        <dbReference type="EMBL" id="TNN25993.1"/>
    </source>
</evidence>
<dbReference type="EMBL" id="SRLO01011196">
    <property type="protein sequence ID" value="TNN25993.1"/>
    <property type="molecule type" value="Genomic_DNA"/>
</dbReference>
<feature type="compositionally biased region" description="Polar residues" evidence="1">
    <location>
        <begin position="1"/>
        <end position="10"/>
    </location>
</feature>
<feature type="compositionally biased region" description="Acidic residues" evidence="1">
    <location>
        <begin position="36"/>
        <end position="46"/>
    </location>
</feature>
<gene>
    <name evidence="2" type="ORF">EYF80_063871</name>
</gene>
<proteinExistence type="predicted"/>
<evidence type="ECO:0000313" key="3">
    <source>
        <dbReference type="Proteomes" id="UP000314294"/>
    </source>
</evidence>
<accession>A0A4Z2EB94</accession>
<evidence type="ECO:0000256" key="1">
    <source>
        <dbReference type="SAM" id="MobiDB-lite"/>
    </source>
</evidence>
<feature type="region of interest" description="Disordered" evidence="1">
    <location>
        <begin position="1"/>
        <end position="46"/>
    </location>
</feature>
<reference evidence="2 3" key="1">
    <citation type="submission" date="2019-03" db="EMBL/GenBank/DDBJ databases">
        <title>First draft genome of Liparis tanakae, snailfish: a comprehensive survey of snailfish specific genes.</title>
        <authorList>
            <person name="Kim W."/>
            <person name="Song I."/>
            <person name="Jeong J.-H."/>
            <person name="Kim D."/>
            <person name="Kim S."/>
            <person name="Ryu S."/>
            <person name="Song J.Y."/>
            <person name="Lee S.K."/>
        </authorList>
    </citation>
    <scope>NUCLEOTIDE SEQUENCE [LARGE SCALE GENOMIC DNA]</scope>
    <source>
        <tissue evidence="2">Muscle</tissue>
    </source>
</reference>
<keyword evidence="3" id="KW-1185">Reference proteome</keyword>
<dbReference type="Proteomes" id="UP000314294">
    <property type="component" value="Unassembled WGS sequence"/>
</dbReference>
<sequence>MRTWPCSSSRMLAGCRDQRTQGHRDLDQDQSQSQDQDQDQDLDLDQDQDHHEAVVHVLQAQDDLGCVEPHLLLTEDAVLGQVVVEVPAWTHGQAHTPQGAVHLTEASTADDPMNAEVIHGRDDDEEAPPLNLFLPHLSMNFRKIFPRRLSQISTMYGCNNNNVSEDTRQGCCCGGKQQQQQQRRPVSSVDRLIVGVSPPQGAAVPKPSAVVSLN</sequence>
<protein>
    <submittedName>
        <fullName evidence="2">Uncharacterized protein</fullName>
    </submittedName>
</protein>
<dbReference type="AlphaFoldDB" id="A0A4Z2EB94"/>
<feature type="compositionally biased region" description="Basic and acidic residues" evidence="1">
    <location>
        <begin position="16"/>
        <end position="27"/>
    </location>
</feature>
<comment type="caution">
    <text evidence="2">The sequence shown here is derived from an EMBL/GenBank/DDBJ whole genome shotgun (WGS) entry which is preliminary data.</text>
</comment>
<organism evidence="2 3">
    <name type="scientific">Liparis tanakae</name>
    <name type="common">Tanaka's snailfish</name>
    <dbReference type="NCBI Taxonomy" id="230148"/>
    <lineage>
        <taxon>Eukaryota</taxon>
        <taxon>Metazoa</taxon>
        <taxon>Chordata</taxon>
        <taxon>Craniata</taxon>
        <taxon>Vertebrata</taxon>
        <taxon>Euteleostomi</taxon>
        <taxon>Actinopterygii</taxon>
        <taxon>Neopterygii</taxon>
        <taxon>Teleostei</taxon>
        <taxon>Neoteleostei</taxon>
        <taxon>Acanthomorphata</taxon>
        <taxon>Eupercaria</taxon>
        <taxon>Perciformes</taxon>
        <taxon>Cottioidei</taxon>
        <taxon>Cottales</taxon>
        <taxon>Liparidae</taxon>
        <taxon>Liparis</taxon>
    </lineage>
</organism>